<protein>
    <submittedName>
        <fullName evidence="1">Uncharacterized protein</fullName>
    </submittedName>
</protein>
<comment type="caution">
    <text evidence="1">The sequence shown here is derived from an EMBL/GenBank/DDBJ whole genome shotgun (WGS) entry which is preliminary data.</text>
</comment>
<dbReference type="EMBL" id="SRPW01000246">
    <property type="protein sequence ID" value="KAG6016410.1"/>
    <property type="molecule type" value="Genomic_DNA"/>
</dbReference>
<reference evidence="1" key="1">
    <citation type="journal article" date="2020" name="bioRxiv">
        <title>Whole genome comparisons of ergot fungi reveals the divergence and evolution of species within the genus Claviceps are the result of varying mechanisms driving genome evolution and host range expansion.</title>
        <authorList>
            <person name="Wyka S.A."/>
            <person name="Mondo S.J."/>
            <person name="Liu M."/>
            <person name="Dettman J."/>
            <person name="Nalam V."/>
            <person name="Broders K.D."/>
        </authorList>
    </citation>
    <scope>NUCLEOTIDE SEQUENCE</scope>
    <source>
        <strain evidence="1">CCC 602</strain>
    </source>
</reference>
<accession>A0A9P7NHP7</accession>
<name>A0A9P7NHP7_9HYPO</name>
<sequence>MPHDKQIPRFRVLNRWQAVTWEGVPSKEAEFRIWLVKRKHCARRQATGTRPADVPTKGIVVNIDSEDEYLTLMPLQS</sequence>
<proteinExistence type="predicted"/>
<evidence type="ECO:0000313" key="1">
    <source>
        <dbReference type="EMBL" id="KAG6016410.1"/>
    </source>
</evidence>
<organism evidence="1 2">
    <name type="scientific">Claviceps pusilla</name>
    <dbReference type="NCBI Taxonomy" id="123648"/>
    <lineage>
        <taxon>Eukaryota</taxon>
        <taxon>Fungi</taxon>
        <taxon>Dikarya</taxon>
        <taxon>Ascomycota</taxon>
        <taxon>Pezizomycotina</taxon>
        <taxon>Sordariomycetes</taxon>
        <taxon>Hypocreomycetidae</taxon>
        <taxon>Hypocreales</taxon>
        <taxon>Clavicipitaceae</taxon>
        <taxon>Claviceps</taxon>
    </lineage>
</organism>
<keyword evidence="2" id="KW-1185">Reference proteome</keyword>
<evidence type="ECO:0000313" key="2">
    <source>
        <dbReference type="Proteomes" id="UP000748025"/>
    </source>
</evidence>
<dbReference type="AlphaFoldDB" id="A0A9P7NHP7"/>
<gene>
    <name evidence="1" type="ORF">E4U43_003694</name>
</gene>
<dbReference type="Proteomes" id="UP000748025">
    <property type="component" value="Unassembled WGS sequence"/>
</dbReference>